<keyword evidence="3" id="KW-0238">DNA-binding</keyword>
<dbReference type="SUPFAM" id="SSF53041">
    <property type="entry name" value="Resolvase-like"/>
    <property type="match status" value="1"/>
</dbReference>
<dbReference type="RefSeq" id="WP_117324078.1">
    <property type="nucleotide sequence ID" value="NZ_QVTD01000016.1"/>
</dbReference>
<reference evidence="7 8" key="1">
    <citation type="submission" date="2018-08" db="EMBL/GenBank/DDBJ databases">
        <title>Bacillus chawlae sp. nov., Bacillus glennii sp. nov., and Bacillus saganii sp. nov. Isolated from the Vehicle Assembly Building at Kennedy Space Center where the Viking Spacecraft were Assembled.</title>
        <authorList>
            <person name="Seuylemezian A."/>
            <person name="Vaishampayan P."/>
        </authorList>
    </citation>
    <scope>NUCLEOTIDE SEQUENCE [LARGE SCALE GENOMIC DNA]</scope>
    <source>
        <strain evidence="7 8">V44-8</strain>
    </source>
</reference>
<dbReference type="InterPro" id="IPR006120">
    <property type="entry name" value="Resolvase_HTH_dom"/>
</dbReference>
<evidence type="ECO:0000256" key="5">
    <source>
        <dbReference type="PIRSR" id="PIRSR606118-50"/>
    </source>
</evidence>
<evidence type="ECO:0000313" key="8">
    <source>
        <dbReference type="Proteomes" id="UP000262939"/>
    </source>
</evidence>
<dbReference type="AlphaFoldDB" id="A0A372L7P1"/>
<dbReference type="Pfam" id="PF02796">
    <property type="entry name" value="HTH_7"/>
    <property type="match status" value="1"/>
</dbReference>
<evidence type="ECO:0000256" key="2">
    <source>
        <dbReference type="ARBA" id="ARBA00022908"/>
    </source>
</evidence>
<organism evidence="7 8">
    <name type="scientific">Peribacillus glennii</name>
    <dbReference type="NCBI Taxonomy" id="2303991"/>
    <lineage>
        <taxon>Bacteria</taxon>
        <taxon>Bacillati</taxon>
        <taxon>Bacillota</taxon>
        <taxon>Bacilli</taxon>
        <taxon>Bacillales</taxon>
        <taxon>Bacillaceae</taxon>
        <taxon>Peribacillus</taxon>
    </lineage>
</organism>
<dbReference type="Pfam" id="PF00239">
    <property type="entry name" value="Resolvase"/>
    <property type="match status" value="1"/>
</dbReference>
<keyword evidence="4" id="KW-0233">DNA recombination</keyword>
<evidence type="ECO:0000256" key="3">
    <source>
        <dbReference type="ARBA" id="ARBA00023125"/>
    </source>
</evidence>
<gene>
    <name evidence="7" type="ORF">D0466_18855</name>
</gene>
<keyword evidence="2" id="KW-0229">DNA integration</keyword>
<dbReference type="Proteomes" id="UP000262939">
    <property type="component" value="Unassembled WGS sequence"/>
</dbReference>
<dbReference type="OrthoDB" id="9797501at2"/>
<comment type="caution">
    <text evidence="7">The sequence shown here is derived from an EMBL/GenBank/DDBJ whole genome shotgun (WGS) entry which is preliminary data.</text>
</comment>
<dbReference type="CDD" id="cd03768">
    <property type="entry name" value="SR_ResInv"/>
    <property type="match status" value="1"/>
</dbReference>
<dbReference type="GO" id="GO:0000150">
    <property type="term" value="F:DNA strand exchange activity"/>
    <property type="evidence" value="ECO:0007669"/>
    <property type="project" value="InterPro"/>
</dbReference>
<dbReference type="PANTHER" id="PTHR30461:SF26">
    <property type="entry name" value="RESOLVASE HOMOLOG YNEB"/>
    <property type="match status" value="1"/>
</dbReference>
<sequence>MAKLGYARASSGKHTLEKQISFLDEFGCYKIFTDNKSNTEREGLNAMLEYAREGDIVIVFKLDRLAKSIQDLHRITSELKEREIDLISLTQNIDTSGEKGGMVFHMIEVCAEFERELIVERIKTGIENAREKGVKLGRKEANRLLKEKAYELYYSGEYTMREIVQETGLARATIYRYIEQKKSSE</sequence>
<dbReference type="GO" id="GO:0003677">
    <property type="term" value="F:DNA binding"/>
    <property type="evidence" value="ECO:0007669"/>
    <property type="project" value="UniProtKB-KW"/>
</dbReference>
<evidence type="ECO:0000313" key="7">
    <source>
        <dbReference type="EMBL" id="RFU61274.1"/>
    </source>
</evidence>
<evidence type="ECO:0000256" key="4">
    <source>
        <dbReference type="ARBA" id="ARBA00023172"/>
    </source>
</evidence>
<dbReference type="InterPro" id="IPR036162">
    <property type="entry name" value="Resolvase-like_N_sf"/>
</dbReference>
<feature type="domain" description="Resolvase/invertase-type recombinase catalytic" evidence="6">
    <location>
        <begin position="2"/>
        <end position="133"/>
    </location>
</feature>
<evidence type="ECO:0000259" key="6">
    <source>
        <dbReference type="PROSITE" id="PS51736"/>
    </source>
</evidence>
<name>A0A372L7P1_9BACI</name>
<dbReference type="PANTHER" id="PTHR30461">
    <property type="entry name" value="DNA-INVERTASE FROM LAMBDOID PROPHAGE"/>
    <property type="match status" value="1"/>
</dbReference>
<dbReference type="InterPro" id="IPR050639">
    <property type="entry name" value="SSR_resolvase"/>
</dbReference>
<keyword evidence="8" id="KW-1185">Reference proteome</keyword>
<feature type="active site" description="O-(5'-phospho-DNA)-serine intermediate" evidence="5">
    <location>
        <position position="10"/>
    </location>
</feature>
<dbReference type="PROSITE" id="PS00398">
    <property type="entry name" value="RECOMBINASES_2"/>
    <property type="match status" value="1"/>
</dbReference>
<dbReference type="PROSITE" id="PS51736">
    <property type="entry name" value="RECOMBINASES_3"/>
    <property type="match status" value="1"/>
</dbReference>
<proteinExistence type="inferred from homology"/>
<dbReference type="GO" id="GO:0015074">
    <property type="term" value="P:DNA integration"/>
    <property type="evidence" value="ECO:0007669"/>
    <property type="project" value="UniProtKB-KW"/>
</dbReference>
<dbReference type="InterPro" id="IPR006118">
    <property type="entry name" value="Recombinase_CS"/>
</dbReference>
<protein>
    <submittedName>
        <fullName evidence="7">AlpA family phage regulatory protein</fullName>
    </submittedName>
</protein>
<dbReference type="EMBL" id="QVTD01000016">
    <property type="protein sequence ID" value="RFU61274.1"/>
    <property type="molecule type" value="Genomic_DNA"/>
</dbReference>
<comment type="similarity">
    <text evidence="1">Belongs to the site-specific recombinase resolvase family.</text>
</comment>
<dbReference type="SMART" id="SM00857">
    <property type="entry name" value="Resolvase"/>
    <property type="match status" value="1"/>
</dbReference>
<dbReference type="InterPro" id="IPR006119">
    <property type="entry name" value="Resolv_N"/>
</dbReference>
<accession>A0A372L7P1</accession>
<dbReference type="Gene3D" id="3.40.50.1390">
    <property type="entry name" value="Resolvase, N-terminal catalytic domain"/>
    <property type="match status" value="1"/>
</dbReference>
<evidence type="ECO:0000256" key="1">
    <source>
        <dbReference type="ARBA" id="ARBA00009913"/>
    </source>
</evidence>